<evidence type="ECO:0000313" key="4">
    <source>
        <dbReference type="WBParaSite" id="ACRNAN_scaffold2303.g28455.t1"/>
    </source>
</evidence>
<sequence>MADDLNNVASYMNDIRICFIALTITVYLVIIGYFVMLCVRRNRRTVNGRRPRSQWDYQIESQTGDTRNTGQTEDLIAVRSETTNTSVGVTSMGHRNHRNPPSFMRHSGATHVTANHQGLSHHTTRLVNDRDGTVKHQIPHITTEPPSEESTQTSLAGSKLHHRTPGESVSVEM</sequence>
<keyword evidence="2" id="KW-1133">Transmembrane helix</keyword>
<reference evidence="4" key="1">
    <citation type="submission" date="2022-11" db="UniProtKB">
        <authorList>
            <consortium name="WormBaseParasite"/>
        </authorList>
    </citation>
    <scope>IDENTIFICATION</scope>
</reference>
<feature type="transmembrane region" description="Helical" evidence="2">
    <location>
        <begin position="20"/>
        <end position="39"/>
    </location>
</feature>
<name>A0A914DE76_9BILA</name>
<keyword evidence="2" id="KW-0472">Membrane</keyword>
<dbReference type="Proteomes" id="UP000887540">
    <property type="component" value="Unplaced"/>
</dbReference>
<accession>A0A914DE76</accession>
<keyword evidence="2" id="KW-0812">Transmembrane</keyword>
<dbReference type="AlphaFoldDB" id="A0A914DE76"/>
<dbReference type="WBParaSite" id="ACRNAN_scaffold2303.g28455.t1">
    <property type="protein sequence ID" value="ACRNAN_scaffold2303.g28455.t1"/>
    <property type="gene ID" value="ACRNAN_scaffold2303.g28455"/>
</dbReference>
<evidence type="ECO:0000256" key="2">
    <source>
        <dbReference type="SAM" id="Phobius"/>
    </source>
</evidence>
<feature type="region of interest" description="Disordered" evidence="1">
    <location>
        <begin position="140"/>
        <end position="173"/>
    </location>
</feature>
<feature type="compositionally biased region" description="Low complexity" evidence="1">
    <location>
        <begin position="142"/>
        <end position="154"/>
    </location>
</feature>
<evidence type="ECO:0000313" key="3">
    <source>
        <dbReference type="Proteomes" id="UP000887540"/>
    </source>
</evidence>
<organism evidence="3 4">
    <name type="scientific">Acrobeloides nanus</name>
    <dbReference type="NCBI Taxonomy" id="290746"/>
    <lineage>
        <taxon>Eukaryota</taxon>
        <taxon>Metazoa</taxon>
        <taxon>Ecdysozoa</taxon>
        <taxon>Nematoda</taxon>
        <taxon>Chromadorea</taxon>
        <taxon>Rhabditida</taxon>
        <taxon>Tylenchina</taxon>
        <taxon>Cephalobomorpha</taxon>
        <taxon>Cephaloboidea</taxon>
        <taxon>Cephalobidae</taxon>
        <taxon>Acrobeloides</taxon>
    </lineage>
</organism>
<proteinExistence type="predicted"/>
<protein>
    <submittedName>
        <fullName evidence="4">Uncharacterized protein</fullName>
    </submittedName>
</protein>
<evidence type="ECO:0000256" key="1">
    <source>
        <dbReference type="SAM" id="MobiDB-lite"/>
    </source>
</evidence>
<keyword evidence="3" id="KW-1185">Reference proteome</keyword>